<dbReference type="InterPro" id="IPR050556">
    <property type="entry name" value="Type_II_TA_system_RNase"/>
</dbReference>
<keyword evidence="6 8" id="KW-0460">Magnesium</keyword>
<comment type="cofactor">
    <cofactor evidence="1 8">
        <name>Mg(2+)</name>
        <dbReference type="ChEBI" id="CHEBI:18420"/>
    </cofactor>
</comment>
<comment type="function">
    <text evidence="8">Toxic component of a toxin-antitoxin (TA) system. An RNase.</text>
</comment>
<keyword evidence="11" id="KW-1185">Reference proteome</keyword>
<dbReference type="PANTHER" id="PTHR33653:SF1">
    <property type="entry name" value="RIBONUCLEASE VAPC2"/>
    <property type="match status" value="1"/>
</dbReference>
<evidence type="ECO:0000256" key="2">
    <source>
        <dbReference type="ARBA" id="ARBA00022649"/>
    </source>
</evidence>
<reference evidence="10 11" key="1">
    <citation type="submission" date="2023-07" db="EMBL/GenBank/DDBJ databases">
        <title>Genomic Encyclopedia of Type Strains, Phase IV (KMG-IV): sequencing the most valuable type-strain genomes for metagenomic binning, comparative biology and taxonomic classification.</title>
        <authorList>
            <person name="Goeker M."/>
        </authorList>
    </citation>
    <scope>NUCLEOTIDE SEQUENCE [LARGE SCALE GENOMIC DNA]</scope>
    <source>
        <strain evidence="10 11">DSM 2457</strain>
    </source>
</reference>
<comment type="similarity">
    <text evidence="7 8">Belongs to the PINc/VapC protein family.</text>
</comment>
<sequence>MIILDTNVVSEPMRPAGIPAVLDWLDRQAASTLFLTATSLSELMLGVEILPAGRRRDELRAGLAELLDTLFDSRILPFDAAAAHAFARLVAQARSAGRAISVADGQIAAIAAVHGFRVATRDRAPFEAAGVPVIDPWTE</sequence>
<keyword evidence="5 8" id="KW-0378">Hydrolase</keyword>
<organism evidence="10 11">
    <name type="scientific">Ancylobacter polymorphus</name>
    <dbReference type="NCBI Taxonomy" id="223390"/>
    <lineage>
        <taxon>Bacteria</taxon>
        <taxon>Pseudomonadati</taxon>
        <taxon>Pseudomonadota</taxon>
        <taxon>Alphaproteobacteria</taxon>
        <taxon>Hyphomicrobiales</taxon>
        <taxon>Xanthobacteraceae</taxon>
        <taxon>Ancylobacter</taxon>
    </lineage>
</organism>
<evidence type="ECO:0000256" key="5">
    <source>
        <dbReference type="ARBA" id="ARBA00022801"/>
    </source>
</evidence>
<evidence type="ECO:0000259" key="9">
    <source>
        <dbReference type="Pfam" id="PF01850"/>
    </source>
</evidence>
<accession>A0ABU0BBH0</accession>
<gene>
    <name evidence="8" type="primary">vapC</name>
    <name evidence="10" type="ORF">J2S75_001768</name>
</gene>
<evidence type="ECO:0000256" key="8">
    <source>
        <dbReference type="HAMAP-Rule" id="MF_00265"/>
    </source>
</evidence>
<evidence type="ECO:0000256" key="4">
    <source>
        <dbReference type="ARBA" id="ARBA00022723"/>
    </source>
</evidence>
<feature type="domain" description="PIN" evidence="9">
    <location>
        <begin position="2"/>
        <end position="127"/>
    </location>
</feature>
<dbReference type="Gene3D" id="3.40.50.1010">
    <property type="entry name" value="5'-nuclease"/>
    <property type="match status" value="1"/>
</dbReference>
<protein>
    <recommendedName>
        <fullName evidence="8">Ribonuclease VapC</fullName>
        <shortName evidence="8">RNase VapC</shortName>
        <ecNumber evidence="8">3.1.-.-</ecNumber>
    </recommendedName>
    <alternativeName>
        <fullName evidence="8">Toxin VapC</fullName>
    </alternativeName>
</protein>
<evidence type="ECO:0000256" key="3">
    <source>
        <dbReference type="ARBA" id="ARBA00022722"/>
    </source>
</evidence>
<dbReference type="SUPFAM" id="SSF88723">
    <property type="entry name" value="PIN domain-like"/>
    <property type="match status" value="1"/>
</dbReference>
<dbReference type="Pfam" id="PF01850">
    <property type="entry name" value="PIN"/>
    <property type="match status" value="1"/>
</dbReference>
<dbReference type="EMBL" id="JAUSUI010000003">
    <property type="protein sequence ID" value="MDQ0302740.1"/>
    <property type="molecule type" value="Genomic_DNA"/>
</dbReference>
<proteinExistence type="inferred from homology"/>
<feature type="binding site" evidence="8">
    <location>
        <position position="104"/>
    </location>
    <ligand>
        <name>Mg(2+)</name>
        <dbReference type="ChEBI" id="CHEBI:18420"/>
    </ligand>
</feature>
<feature type="binding site" evidence="8">
    <location>
        <position position="5"/>
    </location>
    <ligand>
        <name>Mg(2+)</name>
        <dbReference type="ChEBI" id="CHEBI:18420"/>
    </ligand>
</feature>
<dbReference type="CDD" id="cd18731">
    <property type="entry name" value="PIN_NgFitB-like"/>
    <property type="match status" value="1"/>
</dbReference>
<evidence type="ECO:0000313" key="10">
    <source>
        <dbReference type="EMBL" id="MDQ0302740.1"/>
    </source>
</evidence>
<keyword evidence="3 8" id="KW-0540">Nuclease</keyword>
<dbReference type="InterPro" id="IPR002716">
    <property type="entry name" value="PIN_dom"/>
</dbReference>
<evidence type="ECO:0000256" key="1">
    <source>
        <dbReference type="ARBA" id="ARBA00001946"/>
    </source>
</evidence>
<keyword evidence="4 8" id="KW-0479">Metal-binding</keyword>
<comment type="caution">
    <text evidence="10">The sequence shown here is derived from an EMBL/GenBank/DDBJ whole genome shotgun (WGS) entry which is preliminary data.</text>
</comment>
<evidence type="ECO:0000256" key="6">
    <source>
        <dbReference type="ARBA" id="ARBA00022842"/>
    </source>
</evidence>
<keyword evidence="2 8" id="KW-1277">Toxin-antitoxin system</keyword>
<evidence type="ECO:0000256" key="7">
    <source>
        <dbReference type="ARBA" id="ARBA00038093"/>
    </source>
</evidence>
<dbReference type="InterPro" id="IPR022907">
    <property type="entry name" value="VapC_family"/>
</dbReference>
<dbReference type="RefSeq" id="WP_307019451.1">
    <property type="nucleotide sequence ID" value="NZ_JAUSUI010000003.1"/>
</dbReference>
<dbReference type="EC" id="3.1.-.-" evidence="8"/>
<dbReference type="PANTHER" id="PTHR33653">
    <property type="entry name" value="RIBONUCLEASE VAPC2"/>
    <property type="match status" value="1"/>
</dbReference>
<dbReference type="Proteomes" id="UP001224682">
    <property type="component" value="Unassembled WGS sequence"/>
</dbReference>
<name>A0ABU0BBH0_9HYPH</name>
<evidence type="ECO:0000313" key="11">
    <source>
        <dbReference type="Proteomes" id="UP001224682"/>
    </source>
</evidence>
<dbReference type="HAMAP" id="MF_00265">
    <property type="entry name" value="VapC_Nob1"/>
    <property type="match status" value="1"/>
</dbReference>
<keyword evidence="8" id="KW-0800">Toxin</keyword>
<dbReference type="InterPro" id="IPR029060">
    <property type="entry name" value="PIN-like_dom_sf"/>
</dbReference>